<protein>
    <submittedName>
        <fullName evidence="1">Uncharacterized protein</fullName>
    </submittedName>
</protein>
<comment type="caution">
    <text evidence="1">The sequence shown here is derived from an EMBL/GenBank/DDBJ whole genome shotgun (WGS) entry which is preliminary data.</text>
</comment>
<keyword evidence="2" id="KW-1185">Reference proteome</keyword>
<dbReference type="AlphaFoldDB" id="A0A8H7ZQ33"/>
<evidence type="ECO:0000313" key="1">
    <source>
        <dbReference type="EMBL" id="KAG5457317.1"/>
    </source>
</evidence>
<evidence type="ECO:0000313" key="2">
    <source>
        <dbReference type="Proteomes" id="UP000673691"/>
    </source>
</evidence>
<proteinExistence type="predicted"/>
<dbReference type="Proteomes" id="UP000673691">
    <property type="component" value="Unassembled WGS sequence"/>
</dbReference>
<gene>
    <name evidence="1" type="ORF">BJ554DRAFT_2710</name>
</gene>
<reference evidence="1 2" key="1">
    <citation type="journal article" name="Sci. Rep.">
        <title>Genome-scale phylogenetic analyses confirm Olpidium as the closest living zoosporic fungus to the non-flagellated, terrestrial fungi.</title>
        <authorList>
            <person name="Chang Y."/>
            <person name="Rochon D."/>
            <person name="Sekimoto S."/>
            <person name="Wang Y."/>
            <person name="Chovatia M."/>
            <person name="Sandor L."/>
            <person name="Salamov A."/>
            <person name="Grigoriev I.V."/>
            <person name="Stajich J.E."/>
            <person name="Spatafora J.W."/>
        </authorList>
    </citation>
    <scope>NUCLEOTIDE SEQUENCE [LARGE SCALE GENOMIC DNA]</scope>
    <source>
        <strain evidence="1">S191</strain>
    </source>
</reference>
<accession>A0A8H7ZQ33</accession>
<name>A0A8H7ZQ33_9FUNG</name>
<sequence length="70" mass="7858">MVYRRYTRVSVETTALLQAVPLRNLQSGQHLLIAMPATRGFFGSRDAAGIHFRRDGRIGRTEKRATSARA</sequence>
<dbReference type="EMBL" id="JAEFCI010010281">
    <property type="protein sequence ID" value="KAG5457317.1"/>
    <property type="molecule type" value="Genomic_DNA"/>
</dbReference>
<organism evidence="1 2">
    <name type="scientific">Olpidium bornovanus</name>
    <dbReference type="NCBI Taxonomy" id="278681"/>
    <lineage>
        <taxon>Eukaryota</taxon>
        <taxon>Fungi</taxon>
        <taxon>Fungi incertae sedis</taxon>
        <taxon>Olpidiomycota</taxon>
        <taxon>Olpidiomycotina</taxon>
        <taxon>Olpidiomycetes</taxon>
        <taxon>Olpidiales</taxon>
        <taxon>Olpidiaceae</taxon>
        <taxon>Olpidium</taxon>
    </lineage>
</organism>